<keyword evidence="2" id="KW-1185">Reference proteome</keyword>
<evidence type="ECO:0000259" key="1">
    <source>
        <dbReference type="PROSITE" id="PS51269"/>
    </source>
</evidence>
<dbReference type="PROSITE" id="PS51269">
    <property type="entry name" value="COMM"/>
    <property type="match status" value="1"/>
</dbReference>
<protein>
    <submittedName>
        <fullName evidence="3">COMM domain-containing protein 10</fullName>
    </submittedName>
</protein>
<gene>
    <name evidence="3" type="primary">LOC101857355</name>
</gene>
<evidence type="ECO:0000313" key="2">
    <source>
        <dbReference type="Proteomes" id="UP000694888"/>
    </source>
</evidence>
<dbReference type="GeneID" id="101857355"/>
<organism evidence="2 3">
    <name type="scientific">Aplysia californica</name>
    <name type="common">California sea hare</name>
    <dbReference type="NCBI Taxonomy" id="6500"/>
    <lineage>
        <taxon>Eukaryota</taxon>
        <taxon>Metazoa</taxon>
        <taxon>Spiralia</taxon>
        <taxon>Lophotrochozoa</taxon>
        <taxon>Mollusca</taxon>
        <taxon>Gastropoda</taxon>
        <taxon>Heterobranchia</taxon>
        <taxon>Euthyneura</taxon>
        <taxon>Tectipleura</taxon>
        <taxon>Aplysiida</taxon>
        <taxon>Aplysioidea</taxon>
        <taxon>Aplysiidae</taxon>
        <taxon>Aplysia</taxon>
    </lineage>
</organism>
<dbReference type="PANTHER" id="PTHR12333:SF0">
    <property type="entry name" value="COMM DOMAIN-CONTAINING PROTEIN 10"/>
    <property type="match status" value="1"/>
</dbReference>
<accession>A0ABM1A7P4</accession>
<dbReference type="Proteomes" id="UP000694888">
    <property type="component" value="Unplaced"/>
</dbReference>
<name>A0ABM1A7P4_APLCA</name>
<dbReference type="PANTHER" id="PTHR12333">
    <property type="entry name" value="COMM DOMAIN CONTAINING PROTEIN 10"/>
    <property type="match status" value="1"/>
</dbReference>
<evidence type="ECO:0000313" key="3">
    <source>
        <dbReference type="RefSeq" id="XP_012942446.1"/>
    </source>
</evidence>
<dbReference type="InterPro" id="IPR017920">
    <property type="entry name" value="COMM"/>
</dbReference>
<dbReference type="Pfam" id="PF21672">
    <property type="entry name" value="COMM_HN"/>
    <property type="match status" value="1"/>
</dbReference>
<feature type="domain" description="COMM" evidence="1">
    <location>
        <begin position="157"/>
        <end position="226"/>
    </location>
</feature>
<reference evidence="3" key="1">
    <citation type="submission" date="2025-08" db="UniProtKB">
        <authorList>
            <consortium name="RefSeq"/>
        </authorList>
    </citation>
    <scope>IDENTIFICATION</scope>
</reference>
<dbReference type="Pfam" id="PF07258">
    <property type="entry name" value="COMM_domain"/>
    <property type="match status" value="1"/>
</dbReference>
<proteinExistence type="predicted"/>
<dbReference type="InterPro" id="IPR037361">
    <property type="entry name" value="COMMD10"/>
</dbReference>
<sequence>MQEEGARSNLPVQKNTKVRIENHITSFKMATMFTASASIKRAVTLINGLDVNKFPLLLSRILQKLHLKEERTFSEEEEEKLQGALDVSSNELELILETLEFILQQAAYHTAKPAVLGEQLRQLELQEDKVNKIVEAWTNGARDLVQKLKERTVHSKQLDSVNWRLNLQMAQGSQSKMKLPNALFQLGVKDEDSGKMENIKLEFTHDELYQFYNQLETIQKQLDNIS</sequence>
<dbReference type="RefSeq" id="XP_012942446.1">
    <property type="nucleotide sequence ID" value="XM_013086992.2"/>
</dbReference>